<dbReference type="InterPro" id="IPR029787">
    <property type="entry name" value="Nucleotide_cyclase"/>
</dbReference>
<name>A0ABP8QIH8_9GAMM</name>
<comment type="caution">
    <text evidence="4">The sequence shown here is derived from an EMBL/GenBank/DDBJ whole genome shotgun (WGS) entry which is preliminary data.</text>
</comment>
<gene>
    <name evidence="4" type="ORF">GCM10023095_30220</name>
</gene>
<dbReference type="PROSITE" id="PS50887">
    <property type="entry name" value="GGDEF"/>
    <property type="match status" value="1"/>
</dbReference>
<accession>A0ABP8QIH8</accession>
<comment type="catalytic activity">
    <reaction evidence="2">
        <text>2 GTP = 3',3'-c-di-GMP + 2 diphosphate</text>
        <dbReference type="Rhea" id="RHEA:24898"/>
        <dbReference type="ChEBI" id="CHEBI:33019"/>
        <dbReference type="ChEBI" id="CHEBI:37565"/>
        <dbReference type="ChEBI" id="CHEBI:58805"/>
        <dbReference type="EC" id="2.7.7.65"/>
    </reaction>
</comment>
<dbReference type="Pfam" id="PF00990">
    <property type="entry name" value="GGDEF"/>
    <property type="match status" value="1"/>
</dbReference>
<evidence type="ECO:0000256" key="2">
    <source>
        <dbReference type="ARBA" id="ARBA00034247"/>
    </source>
</evidence>
<dbReference type="Gene3D" id="3.30.70.270">
    <property type="match status" value="1"/>
</dbReference>
<dbReference type="RefSeq" id="WP_345014618.1">
    <property type="nucleotide sequence ID" value="NZ_BAABFC010000025.1"/>
</dbReference>
<dbReference type="InterPro" id="IPR035965">
    <property type="entry name" value="PAS-like_dom_sf"/>
</dbReference>
<feature type="domain" description="GGDEF" evidence="3">
    <location>
        <begin position="184"/>
        <end position="317"/>
    </location>
</feature>
<dbReference type="EMBL" id="BAABFC010000025">
    <property type="protein sequence ID" value="GAA4503617.1"/>
    <property type="molecule type" value="Genomic_DNA"/>
</dbReference>
<dbReference type="InterPro" id="IPR043128">
    <property type="entry name" value="Rev_trsase/Diguanyl_cyclase"/>
</dbReference>
<dbReference type="SMART" id="SM00267">
    <property type="entry name" value="GGDEF"/>
    <property type="match status" value="1"/>
</dbReference>
<sequence length="335" mass="37782">MSQIALDEFHWILDVLQSIDVGLVVVDRQFNIQLWNGFMENHSGIGFSKLQGQGLFHRFPALPESWLRRKVETVLALNSPTFTSWEQRPRLFNFISSKPFTGRSELMYQNITILPLTSRNGTTDHACIILYDVTDAAMGKLGLQEANQQLKVLSVTDRLTGLFNRGHWEECLRQEFNRCQRHAHSSTLMMFDIDFFKKINDGYGHLAGDAVLRRVSKTLMQVLRSTDVAGRYGGEEFGILLLDVDEPGAMYVAERLRIAMAEQIVEFDQHHICFSISVGIARLEPQHATASDWIAAADAALYHAKRNGRNCCVLASRLPGLLSEAKPLPAQVDHA</sequence>
<dbReference type="SUPFAM" id="SSF55785">
    <property type="entry name" value="PYP-like sensor domain (PAS domain)"/>
    <property type="match status" value="1"/>
</dbReference>
<dbReference type="CDD" id="cd01949">
    <property type="entry name" value="GGDEF"/>
    <property type="match status" value="1"/>
</dbReference>
<dbReference type="InterPro" id="IPR050469">
    <property type="entry name" value="Diguanylate_Cyclase"/>
</dbReference>
<evidence type="ECO:0000256" key="1">
    <source>
        <dbReference type="ARBA" id="ARBA00012528"/>
    </source>
</evidence>
<dbReference type="SUPFAM" id="SSF55073">
    <property type="entry name" value="Nucleotide cyclase"/>
    <property type="match status" value="1"/>
</dbReference>
<evidence type="ECO:0000313" key="4">
    <source>
        <dbReference type="EMBL" id="GAA4503617.1"/>
    </source>
</evidence>
<proteinExistence type="predicted"/>
<protein>
    <recommendedName>
        <fullName evidence="1">diguanylate cyclase</fullName>
        <ecNumber evidence="1">2.7.7.65</ecNumber>
    </recommendedName>
</protein>
<dbReference type="Proteomes" id="UP001501321">
    <property type="component" value="Unassembled WGS sequence"/>
</dbReference>
<organism evidence="4 5">
    <name type="scientific">Pseudaeromonas paramecii</name>
    <dbReference type="NCBI Taxonomy" id="2138166"/>
    <lineage>
        <taxon>Bacteria</taxon>
        <taxon>Pseudomonadati</taxon>
        <taxon>Pseudomonadota</taxon>
        <taxon>Gammaproteobacteria</taxon>
        <taxon>Aeromonadales</taxon>
        <taxon>Aeromonadaceae</taxon>
        <taxon>Pseudaeromonas</taxon>
    </lineage>
</organism>
<reference evidence="5" key="1">
    <citation type="journal article" date="2019" name="Int. J. Syst. Evol. Microbiol.">
        <title>The Global Catalogue of Microorganisms (GCM) 10K type strain sequencing project: providing services to taxonomists for standard genome sequencing and annotation.</title>
        <authorList>
            <consortium name="The Broad Institute Genomics Platform"/>
            <consortium name="The Broad Institute Genome Sequencing Center for Infectious Disease"/>
            <person name="Wu L."/>
            <person name="Ma J."/>
        </authorList>
    </citation>
    <scope>NUCLEOTIDE SEQUENCE [LARGE SCALE GENOMIC DNA]</scope>
    <source>
        <strain evidence="5">JCM 32226</strain>
    </source>
</reference>
<dbReference type="InterPro" id="IPR000160">
    <property type="entry name" value="GGDEF_dom"/>
</dbReference>
<evidence type="ECO:0000259" key="3">
    <source>
        <dbReference type="PROSITE" id="PS50887"/>
    </source>
</evidence>
<dbReference type="NCBIfam" id="TIGR00254">
    <property type="entry name" value="GGDEF"/>
    <property type="match status" value="1"/>
</dbReference>
<dbReference type="PANTHER" id="PTHR45138">
    <property type="entry name" value="REGULATORY COMPONENTS OF SENSORY TRANSDUCTION SYSTEM"/>
    <property type="match status" value="1"/>
</dbReference>
<keyword evidence="5" id="KW-1185">Reference proteome</keyword>
<dbReference type="Gene3D" id="3.30.450.20">
    <property type="entry name" value="PAS domain"/>
    <property type="match status" value="1"/>
</dbReference>
<dbReference type="EC" id="2.7.7.65" evidence="1"/>
<dbReference type="PANTHER" id="PTHR45138:SF9">
    <property type="entry name" value="DIGUANYLATE CYCLASE DGCM-RELATED"/>
    <property type="match status" value="1"/>
</dbReference>
<evidence type="ECO:0000313" key="5">
    <source>
        <dbReference type="Proteomes" id="UP001501321"/>
    </source>
</evidence>